<protein>
    <submittedName>
        <fullName evidence="1">Uncharacterized protein</fullName>
    </submittedName>
</protein>
<comment type="caution">
    <text evidence="1">The sequence shown here is derived from an EMBL/GenBank/DDBJ whole genome shotgun (WGS) entry which is preliminary data.</text>
</comment>
<dbReference type="Gene3D" id="3.30.70.1230">
    <property type="entry name" value="Nucleotide cyclase"/>
    <property type="match status" value="1"/>
</dbReference>
<gene>
    <name evidence="1" type="ORF">GCM10010466_24850</name>
</gene>
<sequence>MANGDFGRALVMSSDLKGYGGGNDKRHEAMQRGFVEVHRGAAARAGLDRTAWAIQAAGDGELAVLPSNDPDPVVVDGYVRALHQELTERNRGLPPRERLRLRVAFAFGTAYPCVNGYAGQAVVEASRLVDWGPLKRLLDRAEEASIALILSGRVFEDVIRQGHTSYAEEDFHRVAVRVKEFSGPAWIWVPELTSEELRDLLATAEEEADEKARAATIGHQTAEVINNVNGPVKAQEISFGIVRK</sequence>
<dbReference type="SUPFAM" id="SSF55073">
    <property type="entry name" value="Nucleotide cyclase"/>
    <property type="match status" value="1"/>
</dbReference>
<name>A0ABP6N189_9ACTN</name>
<evidence type="ECO:0000313" key="1">
    <source>
        <dbReference type="EMBL" id="GAA3133256.1"/>
    </source>
</evidence>
<organism evidence="1 2">
    <name type="scientific">Planomonospora alba</name>
    <dbReference type="NCBI Taxonomy" id="161354"/>
    <lineage>
        <taxon>Bacteria</taxon>
        <taxon>Bacillati</taxon>
        <taxon>Actinomycetota</taxon>
        <taxon>Actinomycetes</taxon>
        <taxon>Streptosporangiales</taxon>
        <taxon>Streptosporangiaceae</taxon>
        <taxon>Planomonospora</taxon>
    </lineage>
</organism>
<dbReference type="RefSeq" id="WP_344858937.1">
    <property type="nucleotide sequence ID" value="NZ_BAAAUT010000016.1"/>
</dbReference>
<keyword evidence="2" id="KW-1185">Reference proteome</keyword>
<proteinExistence type="predicted"/>
<dbReference type="Proteomes" id="UP001500320">
    <property type="component" value="Unassembled WGS sequence"/>
</dbReference>
<evidence type="ECO:0000313" key="2">
    <source>
        <dbReference type="Proteomes" id="UP001500320"/>
    </source>
</evidence>
<dbReference type="EMBL" id="BAAAUT010000016">
    <property type="protein sequence ID" value="GAA3133256.1"/>
    <property type="molecule type" value="Genomic_DNA"/>
</dbReference>
<dbReference type="InterPro" id="IPR029787">
    <property type="entry name" value="Nucleotide_cyclase"/>
</dbReference>
<reference evidence="2" key="1">
    <citation type="journal article" date="2019" name="Int. J. Syst. Evol. Microbiol.">
        <title>The Global Catalogue of Microorganisms (GCM) 10K type strain sequencing project: providing services to taxonomists for standard genome sequencing and annotation.</title>
        <authorList>
            <consortium name="The Broad Institute Genomics Platform"/>
            <consortium name="The Broad Institute Genome Sequencing Center for Infectious Disease"/>
            <person name="Wu L."/>
            <person name="Ma J."/>
        </authorList>
    </citation>
    <scope>NUCLEOTIDE SEQUENCE [LARGE SCALE GENOMIC DNA]</scope>
    <source>
        <strain evidence="2">JCM 9373</strain>
    </source>
</reference>
<accession>A0ABP6N189</accession>